<proteinExistence type="predicted"/>
<dbReference type="GO" id="GO:0005886">
    <property type="term" value="C:plasma membrane"/>
    <property type="evidence" value="ECO:0007669"/>
    <property type="project" value="UniProtKB-SubCell"/>
</dbReference>
<dbReference type="Gene3D" id="2.60.40.2160">
    <property type="entry name" value="Interleukin-17 receptor A/B, fibronectin-III-like domain 1"/>
    <property type="match status" value="1"/>
</dbReference>
<sequence>DTLTLDILDNCLLAMSLAYAVLLLCVMAASIRDLQGVEISVLDISLNRPLCVQFQFANTFPSQWDQNNRAWKFFFNNFEVGPSNEYEVSVQHLPRNRENSQENRLEQRFMTPGKAHYLTEKS</sequence>
<feature type="transmembrane region" description="Helical" evidence="4">
    <location>
        <begin position="12"/>
        <end position="31"/>
    </location>
</feature>
<keyword evidence="4" id="KW-1133">Transmembrane helix</keyword>
<evidence type="ECO:0000313" key="7">
    <source>
        <dbReference type="Proteomes" id="UP000824782"/>
    </source>
</evidence>
<name>A0AAV6YBB9_ENGPU</name>
<dbReference type="EMBL" id="WNYA01086931">
    <property type="protein sequence ID" value="KAG8534889.1"/>
    <property type="molecule type" value="Genomic_DNA"/>
</dbReference>
<feature type="domain" description="IL17RA/B N-terminal" evidence="5">
    <location>
        <begin position="29"/>
        <end position="116"/>
    </location>
</feature>
<organism evidence="6 7">
    <name type="scientific">Engystomops pustulosus</name>
    <name type="common">Tungara frog</name>
    <name type="synonym">Physalaemus pustulosus</name>
    <dbReference type="NCBI Taxonomy" id="76066"/>
    <lineage>
        <taxon>Eukaryota</taxon>
        <taxon>Metazoa</taxon>
        <taxon>Chordata</taxon>
        <taxon>Craniata</taxon>
        <taxon>Vertebrata</taxon>
        <taxon>Euteleostomi</taxon>
        <taxon>Amphibia</taxon>
        <taxon>Batrachia</taxon>
        <taxon>Anura</taxon>
        <taxon>Neobatrachia</taxon>
        <taxon>Hyloidea</taxon>
        <taxon>Leptodactylidae</taxon>
        <taxon>Leiuperinae</taxon>
        <taxon>Engystomops</taxon>
    </lineage>
</organism>
<dbReference type="Pfam" id="PF16556">
    <property type="entry name" value="IL17R_fnIII_D1"/>
    <property type="match status" value="1"/>
</dbReference>
<evidence type="ECO:0000256" key="1">
    <source>
        <dbReference type="ARBA" id="ARBA00004251"/>
    </source>
</evidence>
<dbReference type="InterPro" id="IPR032356">
    <property type="entry name" value="IL17R_A/B_N"/>
</dbReference>
<dbReference type="AlphaFoldDB" id="A0AAV6YBB9"/>
<evidence type="ECO:0000313" key="6">
    <source>
        <dbReference type="EMBL" id="KAG8534889.1"/>
    </source>
</evidence>
<keyword evidence="7" id="KW-1185">Reference proteome</keyword>
<evidence type="ECO:0000256" key="4">
    <source>
        <dbReference type="SAM" id="Phobius"/>
    </source>
</evidence>
<comment type="subcellular location">
    <subcellularLocation>
        <location evidence="1">Cell membrane</location>
        <topology evidence="1">Single-pass type I membrane protein</topology>
    </subcellularLocation>
</comment>
<evidence type="ECO:0000259" key="5">
    <source>
        <dbReference type="Pfam" id="PF16556"/>
    </source>
</evidence>
<evidence type="ECO:0000256" key="3">
    <source>
        <dbReference type="ARBA" id="ARBA00022729"/>
    </source>
</evidence>
<dbReference type="Proteomes" id="UP000824782">
    <property type="component" value="Unassembled WGS sequence"/>
</dbReference>
<keyword evidence="3" id="KW-0732">Signal</keyword>
<feature type="non-terminal residue" evidence="6">
    <location>
        <position position="1"/>
    </location>
</feature>
<accession>A0AAV6YBB9</accession>
<dbReference type="InterPro" id="IPR039465">
    <property type="entry name" value="IL-17_rcpt-like"/>
</dbReference>
<comment type="caution">
    <text evidence="6">The sequence shown here is derived from an EMBL/GenBank/DDBJ whole genome shotgun (WGS) entry which is preliminary data.</text>
</comment>
<keyword evidence="4" id="KW-0812">Transmembrane</keyword>
<reference evidence="6" key="1">
    <citation type="thesis" date="2020" institute="ProQuest LLC" country="789 East Eisenhower Parkway, Ann Arbor, MI, USA">
        <title>Comparative Genomics and Chromosome Evolution.</title>
        <authorList>
            <person name="Mudd A.B."/>
        </authorList>
    </citation>
    <scope>NUCLEOTIDE SEQUENCE</scope>
    <source>
        <strain evidence="6">237g6f4</strain>
        <tissue evidence="6">Blood</tissue>
    </source>
</reference>
<keyword evidence="2" id="KW-1003">Cell membrane</keyword>
<evidence type="ECO:0000256" key="2">
    <source>
        <dbReference type="ARBA" id="ARBA00022475"/>
    </source>
</evidence>
<dbReference type="PANTHER" id="PTHR15583">
    <property type="entry name" value="INTERLEUKIN-17 RECEPTOR"/>
    <property type="match status" value="1"/>
</dbReference>
<protein>
    <recommendedName>
        <fullName evidence="5">IL17RA/B N-terminal domain-containing protein</fullName>
    </recommendedName>
</protein>
<gene>
    <name evidence="6" type="ORF">GDO81_030021</name>
</gene>
<keyword evidence="4" id="KW-0472">Membrane</keyword>
<dbReference type="GO" id="GO:0030368">
    <property type="term" value="F:interleukin-17 receptor activity"/>
    <property type="evidence" value="ECO:0007669"/>
    <property type="project" value="InterPro"/>
</dbReference>
<dbReference type="PANTHER" id="PTHR15583:SF13">
    <property type="entry name" value="INTERLEUKIN-17 RECEPTOR A"/>
    <property type="match status" value="1"/>
</dbReference>
<dbReference type="InterPro" id="IPR038683">
    <property type="entry name" value="IL17RA/B_FnIII-like_1_sf"/>
</dbReference>